<dbReference type="PATRIC" id="fig|28087.4.peg.458"/>
<dbReference type="eggNOG" id="ENOG5033B0V">
    <property type="taxonomic scope" value="Bacteria"/>
</dbReference>
<comment type="caution">
    <text evidence="1">The sequence shown here is derived from an EMBL/GenBank/DDBJ whole genome shotgun (WGS) entry which is preliminary data.</text>
</comment>
<dbReference type="EMBL" id="LNYV01000004">
    <property type="protein sequence ID" value="KTD59793.1"/>
    <property type="molecule type" value="Genomic_DNA"/>
</dbReference>
<organism evidence="1 2">
    <name type="scientific">Legionella sainthelensi</name>
    <dbReference type="NCBI Taxonomy" id="28087"/>
    <lineage>
        <taxon>Bacteria</taxon>
        <taxon>Pseudomonadati</taxon>
        <taxon>Pseudomonadota</taxon>
        <taxon>Gammaproteobacteria</taxon>
        <taxon>Legionellales</taxon>
        <taxon>Legionellaceae</taxon>
        <taxon>Legionella</taxon>
    </lineage>
</organism>
<gene>
    <name evidence="1" type="ORF">Lsai_0437</name>
</gene>
<accession>A0A0W0YSC1</accession>
<dbReference type="OrthoDB" id="5647343at2"/>
<name>A0A0W0YSC1_9GAMM</name>
<proteinExistence type="predicted"/>
<evidence type="ECO:0000313" key="1">
    <source>
        <dbReference type="EMBL" id="KTD59793.1"/>
    </source>
</evidence>
<dbReference type="Proteomes" id="UP000054621">
    <property type="component" value="Unassembled WGS sequence"/>
</dbReference>
<protein>
    <submittedName>
        <fullName evidence="1">Uncharacterized protein</fullName>
    </submittedName>
</protein>
<reference evidence="1 2" key="1">
    <citation type="submission" date="2015-11" db="EMBL/GenBank/DDBJ databases">
        <title>Genomic analysis of 38 Legionella species identifies large and diverse effector repertoires.</title>
        <authorList>
            <person name="Burstein D."/>
            <person name="Amaro F."/>
            <person name="Zusman T."/>
            <person name="Lifshitz Z."/>
            <person name="Cohen O."/>
            <person name="Gilbert J.A."/>
            <person name="Pupko T."/>
            <person name="Shuman H.A."/>
            <person name="Segal G."/>
        </authorList>
    </citation>
    <scope>NUCLEOTIDE SEQUENCE [LARGE SCALE GENOMIC DNA]</scope>
    <source>
        <strain evidence="1 2">Mt.St.Helens-4</strain>
    </source>
</reference>
<sequence length="482" mass="55386">MTANLQHLSKTTGISETVLEAMQFLHQSKKNNNVVPEQRDSIQKMLADSIGNMDLNKKMGLIDKFESRVSGIGAMTTKDIKALSFRTRNLELIAPRINLLLNNINDVIEKERRLDTNQKISLKEYGMLYDLSNLYAEVMWDLDKIGLIKGNEKLEQIYTYAEEAHAIIYFLDSKFNQQFSAPTGSVVFDHTKDKSEIYGKKLNFMEQVVAKVTKYGHASKAITITDANDNHLNEISHINPGYKEEQFSLRNFLYSDVYKIKLENLIDKVNQKLLQNSLGENWLQILEQRYGQIEHQIHHQAREKHVHISAEGGVARFASIGTNKLHGGYKNFILHDHKNSEIRDDIMGNNITDENREQSKVLCSEFISKTLIAAIQELNDCFVKELRDIHGVQNVPDRLIKSPISQRDKLELMTPEHLFKTLSERKAIEKVETPSVIDELIHKNRDVITPSVTSRFKGQLKAMKEETKMSEEQENSMITYSH</sequence>
<dbReference type="AlphaFoldDB" id="A0A0W0YSC1"/>
<dbReference type="RefSeq" id="WP_027270123.1">
    <property type="nucleotide sequence ID" value="NZ_CAAAJE010000003.1"/>
</dbReference>
<evidence type="ECO:0000313" key="2">
    <source>
        <dbReference type="Proteomes" id="UP000054621"/>
    </source>
</evidence>